<keyword evidence="1" id="KW-0732">Signal</keyword>
<reference evidence="2 3" key="1">
    <citation type="submission" date="2020-06" db="EMBL/GenBank/DDBJ databases">
        <authorList>
            <person name="Scott K."/>
        </authorList>
    </citation>
    <scope>NUCLEOTIDE SEQUENCE [LARGE SCALE GENOMIC DNA]</scope>
    <source>
        <strain evidence="2 3">HH1</strain>
    </source>
</reference>
<organism evidence="2 3">
    <name type="scientific">Thiomicrorhabdus heinhorstiae</name>
    <dbReference type="NCBI Taxonomy" id="2748010"/>
    <lineage>
        <taxon>Bacteria</taxon>
        <taxon>Pseudomonadati</taxon>
        <taxon>Pseudomonadota</taxon>
        <taxon>Gammaproteobacteria</taxon>
        <taxon>Thiotrichales</taxon>
        <taxon>Piscirickettsiaceae</taxon>
        <taxon>Thiomicrorhabdus</taxon>
    </lineage>
</organism>
<proteinExistence type="predicted"/>
<protein>
    <submittedName>
        <fullName evidence="2">Uncharacterized protein</fullName>
    </submittedName>
</protein>
<comment type="caution">
    <text evidence="2">The sequence shown here is derived from an EMBL/GenBank/DDBJ whole genome shotgun (WGS) entry which is preliminary data.</text>
</comment>
<keyword evidence="3" id="KW-1185">Reference proteome</keyword>
<evidence type="ECO:0000313" key="3">
    <source>
        <dbReference type="Proteomes" id="UP001193680"/>
    </source>
</evidence>
<feature type="chain" id="PRO_5047134159" evidence="1">
    <location>
        <begin position="26"/>
        <end position="749"/>
    </location>
</feature>
<name>A0ABS0BUI1_9GAMM</name>
<dbReference type="RefSeq" id="WP_185977644.1">
    <property type="nucleotide sequence ID" value="NZ_JACBGI020000004.1"/>
</dbReference>
<dbReference type="EMBL" id="JACBGI020000004">
    <property type="protein sequence ID" value="MBF6057495.1"/>
    <property type="molecule type" value="Genomic_DNA"/>
</dbReference>
<reference evidence="2 3" key="2">
    <citation type="submission" date="2020-11" db="EMBL/GenBank/DDBJ databases">
        <title>Sulfur oxidizing isolate from Hospital Hole Sinkhole.</title>
        <authorList>
            <person name="Scott K.M."/>
        </authorList>
    </citation>
    <scope>NUCLEOTIDE SEQUENCE [LARGE SCALE GENOMIC DNA]</scope>
    <source>
        <strain evidence="2 3">HH1</strain>
    </source>
</reference>
<evidence type="ECO:0000256" key="1">
    <source>
        <dbReference type="SAM" id="SignalP"/>
    </source>
</evidence>
<sequence>MNLINKTAISASITLALGLTASALSGCYDSSSNYSDTNTDTVDIDPNAPFQDEENISSYAKKAVNSLKAQGFLPVEARFNPQDQADLTFAETLLNISDLGSGYLTYGDAKKLINDYLIIGHSNENVSIEGFLSKKNKSYQDSISREDFAYMVSQARQANFLETGLPIHNPAIATPGPLLGPTVFQSGGTSENPEYDGSTVSIFHRAKNGVNTTFADSPVFTLQVHPEVFKSVSIGGIDVDSLQDLSAQLEVELTDGSIHRTPLTSMIPFSIHGADGKKGVIRIEDGILVLVEDLQGNIDAFDLNGRTFSVQDVIHQIQTQSYYNGETTNTDVAKVITDELSEHGFSLQDRRIMLHNLILAKTALQQSSLTPLSAPFNTIAGPSSRSRGFSGSSLFSTYRLVDSLLSKVQNGQMDEVRSDLNSDDNQQNLLTGTKILTAATLLPHISSLANAPFLPNEELSSRVKKSGALLPSEPIVFQFDRLKRAAFILLDDALSQGNAAHLVTKGEIVKDSSAENPAFSLSADNFEAVPIQIKESVVVDALWDFKKSYEMLIQLISGVDVTESLTVLNEQEIALLETAFSNPVMNNQMADIKIGDLNFKMDMLATPSHIGDAFAPANDLTQFRDSEAFGLADALQPFPERLIQYICEGKVVSAEGNILGDAKIAPDQQLDLITDVSSDAPLQCTQALSSSPRYKQLLFVDNFQLPPFGPEAKFISTQGIEIINRILFTPENPELDIADIRLTYRLSNQ</sequence>
<feature type="signal peptide" evidence="1">
    <location>
        <begin position="1"/>
        <end position="25"/>
    </location>
</feature>
<evidence type="ECO:0000313" key="2">
    <source>
        <dbReference type="EMBL" id="MBF6057495.1"/>
    </source>
</evidence>
<dbReference type="PROSITE" id="PS51257">
    <property type="entry name" value="PROKAR_LIPOPROTEIN"/>
    <property type="match status" value="1"/>
</dbReference>
<gene>
    <name evidence="2" type="ORF">H8792_003990</name>
</gene>
<dbReference type="Proteomes" id="UP001193680">
    <property type="component" value="Unassembled WGS sequence"/>
</dbReference>
<accession>A0ABS0BUI1</accession>